<feature type="region of interest" description="Disordered" evidence="9">
    <location>
        <begin position="207"/>
        <end position="232"/>
    </location>
</feature>
<dbReference type="STRING" id="52838.A0A4S8IDZ4"/>
<name>A0A4S8IDZ4_MUSBA</name>
<evidence type="ECO:0000313" key="11">
    <source>
        <dbReference type="EMBL" id="THU46370.1"/>
    </source>
</evidence>
<feature type="compositionally biased region" description="Basic and acidic residues" evidence="9">
    <location>
        <begin position="115"/>
        <end position="124"/>
    </location>
</feature>
<dbReference type="PANTHER" id="PTHR31241">
    <property type="entry name" value="DEHYDRATION-RESPONSIVE ELEMENT-BINDING PROTEIN 2C"/>
    <property type="match status" value="1"/>
</dbReference>
<dbReference type="PROSITE" id="PS51032">
    <property type="entry name" value="AP2_ERF"/>
    <property type="match status" value="1"/>
</dbReference>
<evidence type="ECO:0000313" key="12">
    <source>
        <dbReference type="Proteomes" id="UP000317650"/>
    </source>
</evidence>
<dbReference type="FunFam" id="3.30.730.10:FF:000001">
    <property type="entry name" value="Ethylene-responsive transcription factor 2"/>
    <property type="match status" value="1"/>
</dbReference>
<dbReference type="GO" id="GO:0006950">
    <property type="term" value="P:response to stress"/>
    <property type="evidence" value="ECO:0007669"/>
    <property type="project" value="TreeGrafter"/>
</dbReference>
<dbReference type="InterPro" id="IPR036955">
    <property type="entry name" value="AP2/ERF_dom_sf"/>
</dbReference>
<accession>A0A4S8IDZ4</accession>
<dbReference type="EMBL" id="PYDT01000010">
    <property type="protein sequence ID" value="THU46370.1"/>
    <property type="molecule type" value="Genomic_DNA"/>
</dbReference>
<comment type="subcellular location">
    <subcellularLocation>
        <location evidence="1">Nucleus</location>
    </subcellularLocation>
</comment>
<dbReference type="InterPro" id="IPR001471">
    <property type="entry name" value="AP2/ERF_dom"/>
</dbReference>
<dbReference type="GO" id="GO:0005634">
    <property type="term" value="C:nucleus"/>
    <property type="evidence" value="ECO:0007669"/>
    <property type="project" value="UniProtKB-SubCell"/>
</dbReference>
<evidence type="ECO:0000256" key="7">
    <source>
        <dbReference type="ARBA" id="ARBA00023242"/>
    </source>
</evidence>
<gene>
    <name evidence="11" type="ORF">C4D60_Mb09t04220</name>
</gene>
<dbReference type="Pfam" id="PF00847">
    <property type="entry name" value="AP2"/>
    <property type="match status" value="1"/>
</dbReference>
<proteinExistence type="inferred from homology"/>
<keyword evidence="4" id="KW-0238">DNA-binding</keyword>
<keyword evidence="2" id="KW-0805">Transcription regulation</keyword>
<evidence type="ECO:0000256" key="4">
    <source>
        <dbReference type="ARBA" id="ARBA00023125"/>
    </source>
</evidence>
<dbReference type="SUPFAM" id="SSF54171">
    <property type="entry name" value="DNA-binding domain"/>
    <property type="match status" value="1"/>
</dbReference>
<comment type="similarity">
    <text evidence="8">Belongs to the AP2/ERF transcription factor family. ERF subfamily.</text>
</comment>
<evidence type="ECO:0000256" key="6">
    <source>
        <dbReference type="ARBA" id="ARBA00023163"/>
    </source>
</evidence>
<dbReference type="GO" id="GO:0000976">
    <property type="term" value="F:transcription cis-regulatory region binding"/>
    <property type="evidence" value="ECO:0007669"/>
    <property type="project" value="TreeGrafter"/>
</dbReference>
<organism evidence="11 12">
    <name type="scientific">Musa balbisiana</name>
    <name type="common">Banana</name>
    <dbReference type="NCBI Taxonomy" id="52838"/>
    <lineage>
        <taxon>Eukaryota</taxon>
        <taxon>Viridiplantae</taxon>
        <taxon>Streptophyta</taxon>
        <taxon>Embryophyta</taxon>
        <taxon>Tracheophyta</taxon>
        <taxon>Spermatophyta</taxon>
        <taxon>Magnoliopsida</taxon>
        <taxon>Liliopsida</taxon>
        <taxon>Zingiberales</taxon>
        <taxon>Musaceae</taxon>
        <taxon>Musa</taxon>
    </lineage>
</organism>
<feature type="region of interest" description="Disordered" evidence="9">
    <location>
        <begin position="115"/>
        <end position="148"/>
    </location>
</feature>
<dbReference type="InterPro" id="IPR016177">
    <property type="entry name" value="DNA-bd_dom_sf"/>
</dbReference>
<feature type="domain" description="AP2/ERF" evidence="10">
    <location>
        <begin position="148"/>
        <end position="205"/>
    </location>
</feature>
<dbReference type="GO" id="GO:0045893">
    <property type="term" value="P:positive regulation of DNA-templated transcription"/>
    <property type="evidence" value="ECO:0007669"/>
    <property type="project" value="TreeGrafter"/>
</dbReference>
<evidence type="ECO:0000259" key="10">
    <source>
        <dbReference type="PROSITE" id="PS51032"/>
    </source>
</evidence>
<evidence type="ECO:0000256" key="3">
    <source>
        <dbReference type="ARBA" id="ARBA00023016"/>
    </source>
</evidence>
<protein>
    <recommendedName>
        <fullName evidence="10">AP2/ERF domain-containing protein</fullName>
    </recommendedName>
</protein>
<feature type="compositionally biased region" description="Basic residues" evidence="9">
    <location>
        <begin position="409"/>
        <end position="420"/>
    </location>
</feature>
<evidence type="ECO:0000256" key="5">
    <source>
        <dbReference type="ARBA" id="ARBA00023159"/>
    </source>
</evidence>
<dbReference type="Gene3D" id="3.30.730.10">
    <property type="entry name" value="AP2/ERF domain"/>
    <property type="match status" value="1"/>
</dbReference>
<keyword evidence="7" id="KW-0539">Nucleus</keyword>
<sequence length="448" mass="50148">MGMMMLMMESDRSMEFPTLVIIVPIMCLSCDGGYNESKNMVSLSRIRERQVLGCIDSTEHLDNLVLSSFLLFSFGALTLILPSLRKKRVRRGENGASSVAETIARWREHNRQLDRSMDGEERVRRAPAKGSRKGCMRGKGGPENPKCRYRGVRQRTWGKWVAEIREPNRGSRLWLGTFPTAVEAALAYDEAARAMYGTMARVNLPGPADVPATRRESCETTTTSRKSSAVDGSISREIDRKVPRFDPRDEVVAYSDATDVSDDWDKDVKLLPKVEQKDNVEKESTTTEACVEFRQTGDRDPPTDGREEEFSVEEMLRMMGADAEASMPCHLGPVGGDLNWQGIDAADDPALDLQNPDATLWGVAQNPLGFDYGDDSLWRPLGDDWEYGPEEVPKMAELGTFDADFSSSPRRRIPQNRRRVGGVGDVRVRSSSRSHESCGPIRIKKLYV</sequence>
<dbReference type="AlphaFoldDB" id="A0A4S8IDZ4"/>
<reference evidence="11 12" key="1">
    <citation type="journal article" date="2019" name="Nat. Plants">
        <title>Genome sequencing of Musa balbisiana reveals subgenome evolution and function divergence in polyploid bananas.</title>
        <authorList>
            <person name="Yao X."/>
        </authorList>
    </citation>
    <scope>NUCLEOTIDE SEQUENCE [LARGE SCALE GENOMIC DNA]</scope>
    <source>
        <strain evidence="12">cv. DH-PKW</strain>
        <tissue evidence="11">Leaves</tissue>
    </source>
</reference>
<dbReference type="Proteomes" id="UP000317650">
    <property type="component" value="Chromosome 9"/>
</dbReference>
<dbReference type="GO" id="GO:0003700">
    <property type="term" value="F:DNA-binding transcription factor activity"/>
    <property type="evidence" value="ECO:0007669"/>
    <property type="project" value="InterPro"/>
</dbReference>
<comment type="caution">
    <text evidence="11">The sequence shown here is derived from an EMBL/GenBank/DDBJ whole genome shotgun (WGS) entry which is preliminary data.</text>
</comment>
<evidence type="ECO:0000256" key="2">
    <source>
        <dbReference type="ARBA" id="ARBA00023015"/>
    </source>
</evidence>
<keyword evidence="6" id="KW-0804">Transcription</keyword>
<keyword evidence="3" id="KW-0346">Stress response</keyword>
<keyword evidence="12" id="KW-1185">Reference proteome</keyword>
<evidence type="ECO:0000256" key="1">
    <source>
        <dbReference type="ARBA" id="ARBA00004123"/>
    </source>
</evidence>
<dbReference type="CDD" id="cd00018">
    <property type="entry name" value="AP2"/>
    <property type="match status" value="1"/>
</dbReference>
<evidence type="ECO:0000256" key="9">
    <source>
        <dbReference type="SAM" id="MobiDB-lite"/>
    </source>
</evidence>
<feature type="region of interest" description="Disordered" evidence="9">
    <location>
        <begin position="405"/>
        <end position="436"/>
    </location>
</feature>
<dbReference type="PRINTS" id="PR00367">
    <property type="entry name" value="ETHRSPELEMNT"/>
</dbReference>
<keyword evidence="5" id="KW-0010">Activator</keyword>
<dbReference type="PANTHER" id="PTHR31241:SF62">
    <property type="entry name" value="DEHYDRATION-RESPONSIVE ELEMENT-BINDING PROTEIN 2D"/>
    <property type="match status" value="1"/>
</dbReference>
<feature type="compositionally biased region" description="Basic residues" evidence="9">
    <location>
        <begin position="125"/>
        <end position="136"/>
    </location>
</feature>
<dbReference type="SMART" id="SM00380">
    <property type="entry name" value="AP2"/>
    <property type="match status" value="1"/>
</dbReference>
<evidence type="ECO:0000256" key="8">
    <source>
        <dbReference type="ARBA" id="ARBA00024343"/>
    </source>
</evidence>